<dbReference type="InterPro" id="IPR037278">
    <property type="entry name" value="ARFGAP/RecO"/>
</dbReference>
<dbReference type="InterPro" id="IPR004148">
    <property type="entry name" value="BAR_dom"/>
</dbReference>
<dbReference type="PROSITE" id="PS50003">
    <property type="entry name" value="PH_DOMAIN"/>
    <property type="match status" value="1"/>
</dbReference>
<dbReference type="InterPro" id="IPR002110">
    <property type="entry name" value="Ankyrin_rpt"/>
</dbReference>
<comment type="domain">
    <text evidence="9">The BAR domain mediates homodimerization, it can neither bind membrane nor impart curvature, but instead requires the neighboring PH domain to achieve these functions.</text>
</comment>
<keyword evidence="5 9" id="KW-0862">Zinc</keyword>
<dbReference type="SMART" id="SM00233">
    <property type="entry name" value="PH"/>
    <property type="match status" value="1"/>
</dbReference>
<keyword evidence="11" id="KW-0732">Signal</keyword>
<sequence>CRLKPSLVAVLFDVISCLSPHTSLLVQLVKLCSGMIEAGKAYITTNKHFVSGVRDLSQQCKKDEMISECLDKFGDSLQEMINYHMILFDQAQRSVRQQLHNFVKDDVRKFKETKKQFDKVREDMEISLVKNAQAPRHKPHEVEEATGTLTITRKCFRHLALDYVLQINVLQAKKKFEILDAMLSFMHAQYTFFQQGYSLLHELDPYMKKLATELDQLVIDSAVEKREMEHKHALIQQRVTSLYLQDFSYDDSKVEFNVDAPNGVVMEGYLFKRASNAFKTWNRRWFSIQNSQLVYQKKLKDVLTVVVEDLRLCTVKPCEDIERRFCFEVVSPTKSCMLQADSEKLRQAWIQAVQASIASAYRESPDSYYIERLDRTASPSTSSIDSATDSRERSVKGESILQRVQSIPGNDQCCDCGQLDPRWASINLGILLCIECSGIHRSLGVHCSKVRSLTLDSWEPELLKLMCELGNSTMNQIYEAQCEELGLKKPTAGSSRQDKEAWIKVKYVEKKFLKKLPNGETLTENERKPRRWCVKKCQRHNSTTKAPTARRKYRHEAGNASPAMLSSAATLERKFRRDSLFCPDELDSLFSYFDTGAGSGPRSLSSDSGLGGSTDGSTDILVFGSVVDSVTEEECEVSEESSGEAEIEQEASDLEDLRELHPGLLIYKAAQARNLPLMAEALAHGAEINWVNDEDENKTPLIQAVMGGSLIACEFLLQNGADVNQRDSRGRAPLHHATYLGHTGQVCLFLKRGANQHAVDGDGQDPLSIAVQAANADIVTLLRLARMNEEMREAEGPFGQPGQYPSNSPTELQYRKCIQEFISLNIDEC</sequence>
<dbReference type="GO" id="GO:0005096">
    <property type="term" value="F:GTPase activator activity"/>
    <property type="evidence" value="ECO:0007669"/>
    <property type="project" value="UniProtKB-KW"/>
</dbReference>
<evidence type="ECO:0000256" key="4">
    <source>
        <dbReference type="ARBA" id="ARBA00022771"/>
    </source>
</evidence>
<keyword evidence="15" id="KW-1185">Reference proteome</keyword>
<dbReference type="Gene3D" id="1.20.1270.60">
    <property type="entry name" value="Arfaptin homology (AH) domain/BAR domain"/>
    <property type="match status" value="1"/>
</dbReference>
<evidence type="ECO:0000313" key="15">
    <source>
        <dbReference type="Proteomes" id="UP000551823"/>
    </source>
</evidence>
<evidence type="ECO:0000256" key="7">
    <source>
        <dbReference type="PROSITE-ProRule" id="PRU00023"/>
    </source>
</evidence>
<reference evidence="14 15" key="1">
    <citation type="submission" date="2019-09" db="EMBL/GenBank/DDBJ databases">
        <title>Bird 10,000 Genomes (B10K) Project - Family phase.</title>
        <authorList>
            <person name="Zhang G."/>
        </authorList>
    </citation>
    <scope>NUCLEOTIDE SEQUENCE [LARGE SCALE GENOMIC DNA]</scope>
    <source>
        <strain evidence="14">B10K-DU-005-01</strain>
    </source>
</reference>
<keyword evidence="9" id="KW-0967">Endosome</keyword>
<dbReference type="InterPro" id="IPR027267">
    <property type="entry name" value="AH/BAR_dom_sf"/>
</dbReference>
<accession>A0A7L4C0G0</accession>
<dbReference type="SMART" id="SM00248">
    <property type="entry name" value="ANK"/>
    <property type="match status" value="3"/>
</dbReference>
<dbReference type="Pfam" id="PF00169">
    <property type="entry name" value="PH"/>
    <property type="match status" value="1"/>
</dbReference>
<evidence type="ECO:0000256" key="10">
    <source>
        <dbReference type="SAM" id="MobiDB-lite"/>
    </source>
</evidence>
<comment type="subcellular location">
    <subcellularLocation>
        <location evidence="9">Endosome membrane</location>
        <topology evidence="9">Peripheral membrane protein</topology>
    </subcellularLocation>
</comment>
<evidence type="ECO:0000256" key="6">
    <source>
        <dbReference type="ARBA" id="ARBA00023043"/>
    </source>
</evidence>
<evidence type="ECO:0000259" key="12">
    <source>
        <dbReference type="PROSITE" id="PS50003"/>
    </source>
</evidence>
<dbReference type="PANTHER" id="PTHR23180:SF407">
    <property type="entry name" value="ARF-GAP WITH COILED-COIL, ANK REPEAT AND PH DOMAIN-CONTAINING PROTEIN 3"/>
    <property type="match status" value="1"/>
</dbReference>
<dbReference type="CDD" id="cd13250">
    <property type="entry name" value="PH_ACAP"/>
    <property type="match status" value="1"/>
</dbReference>
<protein>
    <recommendedName>
        <fullName evidence="9">Arf-GAP with coiled-coil, ANK repeat and PH domain-containing protein</fullName>
        <shortName evidence="9">Cnt-b</shortName>
    </recommendedName>
    <alternativeName>
        <fullName evidence="9">Centaurin-beta</fullName>
    </alternativeName>
</protein>
<feature type="repeat" description="ANK" evidence="7">
    <location>
        <begin position="729"/>
        <end position="761"/>
    </location>
</feature>
<dbReference type="InterPro" id="IPR036770">
    <property type="entry name" value="Ankyrin_rpt-contain_sf"/>
</dbReference>
<dbReference type="PROSITE" id="PS50297">
    <property type="entry name" value="ANK_REP_REGION"/>
    <property type="match status" value="2"/>
</dbReference>
<keyword evidence="3 9" id="KW-0677">Repeat</keyword>
<feature type="repeat" description="ANK" evidence="7">
    <location>
        <begin position="696"/>
        <end position="728"/>
    </location>
</feature>
<evidence type="ECO:0000256" key="2">
    <source>
        <dbReference type="ARBA" id="ARBA00022723"/>
    </source>
</evidence>
<evidence type="ECO:0000256" key="11">
    <source>
        <dbReference type="SAM" id="SignalP"/>
    </source>
</evidence>
<evidence type="ECO:0000313" key="14">
    <source>
        <dbReference type="EMBL" id="NXW43326.1"/>
    </source>
</evidence>
<dbReference type="FunFam" id="1.10.220.150:FF:000007">
    <property type="entry name" value="Arf-GAP with coiled-coil, ANK repeat and PH domain-containing protein 2"/>
    <property type="match status" value="1"/>
</dbReference>
<evidence type="ECO:0000256" key="8">
    <source>
        <dbReference type="PROSITE-ProRule" id="PRU00288"/>
    </source>
</evidence>
<dbReference type="FunFam" id="2.30.29.30:FF:000026">
    <property type="entry name" value="Arf-GAP with coiled-coil, ANK repeat and PH domain-containing protein 2"/>
    <property type="match status" value="1"/>
</dbReference>
<dbReference type="PANTHER" id="PTHR23180">
    <property type="entry name" value="CENTAURIN/ARF"/>
    <property type="match status" value="1"/>
</dbReference>
<dbReference type="FunFam" id="1.25.40.20:FF:000020">
    <property type="entry name" value="Arf-GAP with coiled-coil, ANK repeat and PH domain-containing protein 2"/>
    <property type="match status" value="1"/>
</dbReference>
<proteinExistence type="predicted"/>
<dbReference type="GO" id="GO:0010008">
    <property type="term" value="C:endosome membrane"/>
    <property type="evidence" value="ECO:0007669"/>
    <property type="project" value="UniProtKB-SubCell"/>
</dbReference>
<dbReference type="SUPFAM" id="SSF103657">
    <property type="entry name" value="BAR/IMD domain-like"/>
    <property type="match status" value="1"/>
</dbReference>
<feature type="chain" id="PRO_5029499544" description="Arf-GAP with coiled-coil, ANK repeat and PH domain-containing protein" evidence="11">
    <location>
        <begin position="18"/>
        <end position="829"/>
    </location>
</feature>
<dbReference type="Proteomes" id="UP000551823">
    <property type="component" value="Unassembled WGS sequence"/>
</dbReference>
<dbReference type="CDD" id="cd08850">
    <property type="entry name" value="ArfGap_ACAP3"/>
    <property type="match status" value="1"/>
</dbReference>
<feature type="domain" description="Arf-GAP" evidence="13">
    <location>
        <begin position="398"/>
        <end position="520"/>
    </location>
</feature>
<feature type="region of interest" description="Disordered" evidence="10">
    <location>
        <begin position="378"/>
        <end position="397"/>
    </location>
</feature>
<dbReference type="EMBL" id="VZZU01000454">
    <property type="protein sequence ID" value="NXW43326.1"/>
    <property type="molecule type" value="Genomic_DNA"/>
</dbReference>
<dbReference type="InterPro" id="IPR038508">
    <property type="entry name" value="ArfGAP_dom_sf"/>
</dbReference>
<gene>
    <name evidence="14" type="primary">Acap3</name>
    <name evidence="14" type="ORF">NYCLEU_R00355</name>
</gene>
<keyword evidence="4 8" id="KW-0863">Zinc-finger</keyword>
<dbReference type="AlphaFoldDB" id="A0A7L4C0G0"/>
<name>A0A7L4C0G0_9AVES</name>
<dbReference type="SUPFAM" id="SSF48403">
    <property type="entry name" value="Ankyrin repeat"/>
    <property type="match status" value="1"/>
</dbReference>
<dbReference type="Pfam" id="PF12796">
    <property type="entry name" value="Ank_2"/>
    <property type="match status" value="1"/>
</dbReference>
<dbReference type="SUPFAM" id="SSF57863">
    <property type="entry name" value="ArfGap/RecO-like zinc finger"/>
    <property type="match status" value="1"/>
</dbReference>
<comment type="function">
    <text evidence="9">GTPase-activating protein for the ADP ribosylation factor family.</text>
</comment>
<dbReference type="InterPro" id="IPR011993">
    <property type="entry name" value="PH-like_dom_sf"/>
</dbReference>
<dbReference type="InterPro" id="IPR045258">
    <property type="entry name" value="ACAP1/2/3-like"/>
</dbReference>
<keyword evidence="2 9" id="KW-0479">Metal-binding</keyword>
<dbReference type="FunFam" id="1.20.1270.60:FF:000025">
    <property type="entry name" value="arf-GAP with coiled-coil, ANK repeat and PH domain-containing protein 2"/>
    <property type="match status" value="1"/>
</dbReference>
<evidence type="ECO:0000256" key="5">
    <source>
        <dbReference type="ARBA" id="ARBA00022833"/>
    </source>
</evidence>
<dbReference type="InterPro" id="IPR001849">
    <property type="entry name" value="PH_domain"/>
</dbReference>
<comment type="domain">
    <text evidence="9">PH domain binds phospholipids including phosphatidic acid, phosphatidylinositol 3-phosphate, phosphatidylinositol 3,5-bisphosphate (PIP2) and phosphatidylinositol 3,4,5-trisphosphate (PIP3). May mediate protein binding to PIP2 or PIP3 containing membranes.</text>
</comment>
<keyword evidence="1 9" id="KW-0343">GTPase activation</keyword>
<feature type="compositionally biased region" description="Polar residues" evidence="10">
    <location>
        <begin position="378"/>
        <end position="387"/>
    </location>
</feature>
<dbReference type="InterPro" id="IPR001164">
    <property type="entry name" value="ArfGAP_dom"/>
</dbReference>
<dbReference type="Gene3D" id="1.10.220.150">
    <property type="entry name" value="Arf GTPase activating protein"/>
    <property type="match status" value="1"/>
</dbReference>
<dbReference type="SUPFAM" id="SSF50729">
    <property type="entry name" value="PH domain-like"/>
    <property type="match status" value="1"/>
</dbReference>
<dbReference type="Pfam" id="PF16746">
    <property type="entry name" value="BAR_3"/>
    <property type="match status" value="1"/>
</dbReference>
<organism evidence="14 15">
    <name type="scientific">Nyctiprogne leucopyga</name>
    <dbReference type="NCBI Taxonomy" id="382315"/>
    <lineage>
        <taxon>Eukaryota</taxon>
        <taxon>Metazoa</taxon>
        <taxon>Chordata</taxon>
        <taxon>Craniata</taxon>
        <taxon>Vertebrata</taxon>
        <taxon>Euteleostomi</taxon>
        <taxon>Archelosauria</taxon>
        <taxon>Archosauria</taxon>
        <taxon>Dinosauria</taxon>
        <taxon>Saurischia</taxon>
        <taxon>Theropoda</taxon>
        <taxon>Coelurosauria</taxon>
        <taxon>Aves</taxon>
        <taxon>Neognathae</taxon>
        <taxon>Neoaves</taxon>
        <taxon>Strisores</taxon>
        <taxon>Caprimulgiformes</taxon>
        <taxon>Caprimulgidae</taxon>
        <taxon>Chordeilinae</taxon>
        <taxon>Nyctiprogne</taxon>
    </lineage>
</organism>
<dbReference type="Gene3D" id="1.25.40.20">
    <property type="entry name" value="Ankyrin repeat-containing domain"/>
    <property type="match status" value="1"/>
</dbReference>
<dbReference type="GO" id="GO:0008270">
    <property type="term" value="F:zinc ion binding"/>
    <property type="evidence" value="ECO:0007669"/>
    <property type="project" value="UniProtKB-KW"/>
</dbReference>
<dbReference type="PRINTS" id="PR00405">
    <property type="entry name" value="REVINTRACTNG"/>
</dbReference>
<dbReference type="PROSITE" id="PS50115">
    <property type="entry name" value="ARFGAP"/>
    <property type="match status" value="1"/>
</dbReference>
<feature type="region of interest" description="Disordered" evidence="10">
    <location>
        <begin position="543"/>
        <end position="565"/>
    </location>
</feature>
<dbReference type="SMART" id="SM00105">
    <property type="entry name" value="ArfGap"/>
    <property type="match status" value="1"/>
</dbReference>
<feature type="non-terminal residue" evidence="14">
    <location>
        <position position="1"/>
    </location>
</feature>
<comment type="caution">
    <text evidence="14">The sequence shown here is derived from an EMBL/GenBank/DDBJ whole genome shotgun (WGS) entry which is preliminary data.</text>
</comment>
<dbReference type="PROSITE" id="PS50088">
    <property type="entry name" value="ANK_REPEAT"/>
    <property type="match status" value="2"/>
</dbReference>
<comment type="activity regulation">
    <text evidence="9">GAP activity stimulated by phosphatidylinositol 4,5-bisphosphate (PIP2) and phosphatidic acid.</text>
</comment>
<evidence type="ECO:0000259" key="13">
    <source>
        <dbReference type="PROSITE" id="PS50115"/>
    </source>
</evidence>
<keyword evidence="6 7" id="KW-0040">ANK repeat</keyword>
<feature type="signal peptide" evidence="11">
    <location>
        <begin position="1"/>
        <end position="17"/>
    </location>
</feature>
<dbReference type="Gene3D" id="2.30.29.30">
    <property type="entry name" value="Pleckstrin-homology domain (PH domain)/Phosphotyrosine-binding domain (PTB)"/>
    <property type="match status" value="1"/>
</dbReference>
<feature type="domain" description="PH" evidence="12">
    <location>
        <begin position="263"/>
        <end position="358"/>
    </location>
</feature>
<evidence type="ECO:0000256" key="1">
    <source>
        <dbReference type="ARBA" id="ARBA00022468"/>
    </source>
</evidence>
<evidence type="ECO:0000256" key="9">
    <source>
        <dbReference type="RuleBase" id="RU369028"/>
    </source>
</evidence>
<dbReference type="Pfam" id="PF01412">
    <property type="entry name" value="ArfGap"/>
    <property type="match status" value="1"/>
</dbReference>
<evidence type="ECO:0000256" key="3">
    <source>
        <dbReference type="ARBA" id="ARBA00022737"/>
    </source>
</evidence>
<feature type="non-terminal residue" evidence="14">
    <location>
        <position position="829"/>
    </location>
</feature>